<keyword evidence="4" id="KW-1185">Reference proteome</keyword>
<evidence type="ECO:0000256" key="1">
    <source>
        <dbReference type="SAM" id="SignalP"/>
    </source>
</evidence>
<dbReference type="InterPro" id="IPR011041">
    <property type="entry name" value="Quinoprot_gluc/sorb_DH_b-prop"/>
</dbReference>
<keyword evidence="1" id="KW-0732">Signal</keyword>
<dbReference type="Gene3D" id="2.120.10.30">
    <property type="entry name" value="TolB, C-terminal domain"/>
    <property type="match status" value="1"/>
</dbReference>
<evidence type="ECO:0000313" key="4">
    <source>
        <dbReference type="Proteomes" id="UP000239709"/>
    </source>
</evidence>
<accession>A0A2S0MGJ2</accession>
<dbReference type="InterPro" id="IPR012938">
    <property type="entry name" value="Glc/Sorbosone_DH"/>
</dbReference>
<sequence length="402" mass="42961">MALPLTPPAPTAIRLIVIAASVCLSASAVLAQAPVPVPVPVPVPAPSAASPSVTAQTVATGLQHPWAVAFLPEGRFLVTERPGRLRVVDADGKLQPPVQGLPEVVAGGQGGLLDVVTDSDFARNRTLYFCYSEPGQGTTNSTALASARLSADRQRLEDVKVLFSQQPKVSSTAHFGCRVVERRVDGKPDGTLFLTLGDRFSRRDDAQKLDNHLGKIVRVGKDGGAPKDNPFVGKAGALPEIWSYGHRNSQGATMGPDGRLWQHEHGAQGGDEINLPQPGKNYGWPLVSFGVNYDGSQIGDGSSVKPGLEPPLHHWTPSIAPSGMAFLASDKYGPAWKGNLFVGSLKFQYLDRIELKDGKVVAEHQLLQDLGRIRDVRQGPDGLLYVLTDSPMGKLVRLQPQP</sequence>
<evidence type="ECO:0000259" key="2">
    <source>
        <dbReference type="Pfam" id="PF07995"/>
    </source>
</evidence>
<dbReference type="SUPFAM" id="SSF50952">
    <property type="entry name" value="Soluble quinoprotein glucose dehydrogenase"/>
    <property type="match status" value="1"/>
</dbReference>
<dbReference type="InterPro" id="IPR011042">
    <property type="entry name" value="6-blade_b-propeller_TolB-like"/>
</dbReference>
<name>A0A2S0MGJ2_9BURK</name>
<dbReference type="PANTHER" id="PTHR19328:SF75">
    <property type="entry name" value="ALDOSE SUGAR DEHYDROGENASE YLII"/>
    <property type="match status" value="1"/>
</dbReference>
<dbReference type="Pfam" id="PF07995">
    <property type="entry name" value="GSDH"/>
    <property type="match status" value="1"/>
</dbReference>
<proteinExistence type="predicted"/>
<gene>
    <name evidence="3" type="ORF">C6570_12775</name>
</gene>
<dbReference type="RefSeq" id="WP_106703561.1">
    <property type="nucleotide sequence ID" value="NZ_CP027666.1"/>
</dbReference>
<organism evidence="3 4">
    <name type="scientific">Ottowia oryzae</name>
    <dbReference type="NCBI Taxonomy" id="2109914"/>
    <lineage>
        <taxon>Bacteria</taxon>
        <taxon>Pseudomonadati</taxon>
        <taxon>Pseudomonadota</taxon>
        <taxon>Betaproteobacteria</taxon>
        <taxon>Burkholderiales</taxon>
        <taxon>Comamonadaceae</taxon>
        <taxon>Ottowia</taxon>
    </lineage>
</organism>
<dbReference type="OrthoDB" id="9770043at2"/>
<protein>
    <recommendedName>
        <fullName evidence="2">Glucose/Sorbosone dehydrogenase domain-containing protein</fullName>
    </recommendedName>
</protein>
<reference evidence="3 4" key="1">
    <citation type="submission" date="2018-03" db="EMBL/GenBank/DDBJ databases">
        <title>Genome sequencing of Ottowia sp.</title>
        <authorList>
            <person name="Kim S.-J."/>
            <person name="Heo J."/>
            <person name="Kwon S.-W."/>
        </authorList>
    </citation>
    <scope>NUCLEOTIDE SEQUENCE [LARGE SCALE GENOMIC DNA]</scope>
    <source>
        <strain evidence="3 4">KADR8-3</strain>
    </source>
</reference>
<dbReference type="AlphaFoldDB" id="A0A2S0MGJ2"/>
<feature type="domain" description="Glucose/Sorbosone dehydrogenase" evidence="2">
    <location>
        <begin position="62"/>
        <end position="397"/>
    </location>
</feature>
<dbReference type="EMBL" id="CP027666">
    <property type="protein sequence ID" value="AVO35012.1"/>
    <property type="molecule type" value="Genomic_DNA"/>
</dbReference>
<dbReference type="PANTHER" id="PTHR19328">
    <property type="entry name" value="HEDGEHOG-INTERACTING PROTEIN"/>
    <property type="match status" value="1"/>
</dbReference>
<dbReference type="Proteomes" id="UP000239709">
    <property type="component" value="Chromosome"/>
</dbReference>
<feature type="signal peptide" evidence="1">
    <location>
        <begin position="1"/>
        <end position="31"/>
    </location>
</feature>
<feature type="chain" id="PRO_5015763779" description="Glucose/Sorbosone dehydrogenase domain-containing protein" evidence="1">
    <location>
        <begin position="32"/>
        <end position="402"/>
    </location>
</feature>
<evidence type="ECO:0000313" key="3">
    <source>
        <dbReference type="EMBL" id="AVO35012.1"/>
    </source>
</evidence>
<dbReference type="KEGG" id="otk:C6570_12775"/>